<dbReference type="InterPro" id="IPR001789">
    <property type="entry name" value="Sig_transdc_resp-reg_receiver"/>
</dbReference>
<feature type="domain" description="Response regulatory" evidence="4">
    <location>
        <begin position="4"/>
        <end position="119"/>
    </location>
</feature>
<keyword evidence="2" id="KW-0902">Two-component regulatory system</keyword>
<protein>
    <submittedName>
        <fullName evidence="5">Response regulator</fullName>
    </submittedName>
</protein>
<reference evidence="5" key="1">
    <citation type="submission" date="2023-07" db="EMBL/GenBank/DDBJ databases">
        <title>The genome sequence of Rhodocytophaga aerolata KACC 12507.</title>
        <authorList>
            <person name="Zhang X."/>
        </authorList>
    </citation>
    <scope>NUCLEOTIDE SEQUENCE</scope>
    <source>
        <strain evidence="5">KACC 12507</strain>
    </source>
</reference>
<feature type="modified residue" description="4-aspartylphosphate" evidence="3">
    <location>
        <position position="54"/>
    </location>
</feature>
<comment type="caution">
    <text evidence="5">The sequence shown here is derived from an EMBL/GenBank/DDBJ whole genome shotgun (WGS) entry which is preliminary data.</text>
</comment>
<evidence type="ECO:0000256" key="1">
    <source>
        <dbReference type="ARBA" id="ARBA00022553"/>
    </source>
</evidence>
<sequence length="119" mass="12917">MGKKVLIIDDSLYMRTMIKDALSQAGFEVTGMAATGESGIDMAFELQPDIITLDNILPDMLGIDILKVFNEENIKSKVVMVSAVGQQSVVDEGLKLGALGYIVKPFTPDQLVEALRKIS</sequence>
<dbReference type="Gene3D" id="3.40.50.2300">
    <property type="match status" value="1"/>
</dbReference>
<dbReference type="SMART" id="SM00448">
    <property type="entry name" value="REC"/>
    <property type="match status" value="1"/>
</dbReference>
<name>A0ABT8RH02_9BACT</name>
<dbReference type="PANTHER" id="PTHR44591">
    <property type="entry name" value="STRESS RESPONSE REGULATOR PROTEIN 1"/>
    <property type="match status" value="1"/>
</dbReference>
<gene>
    <name evidence="5" type="ORF">Q0590_33630</name>
</gene>
<dbReference type="PROSITE" id="PS50110">
    <property type="entry name" value="RESPONSE_REGULATORY"/>
    <property type="match status" value="1"/>
</dbReference>
<dbReference type="EMBL" id="JAUKPO010000050">
    <property type="protein sequence ID" value="MDO1451264.1"/>
    <property type="molecule type" value="Genomic_DNA"/>
</dbReference>
<proteinExistence type="predicted"/>
<evidence type="ECO:0000256" key="3">
    <source>
        <dbReference type="PROSITE-ProRule" id="PRU00169"/>
    </source>
</evidence>
<evidence type="ECO:0000256" key="2">
    <source>
        <dbReference type="ARBA" id="ARBA00023012"/>
    </source>
</evidence>
<evidence type="ECO:0000313" key="6">
    <source>
        <dbReference type="Proteomes" id="UP001168528"/>
    </source>
</evidence>
<dbReference type="InterPro" id="IPR011006">
    <property type="entry name" value="CheY-like_superfamily"/>
</dbReference>
<dbReference type="SUPFAM" id="SSF52172">
    <property type="entry name" value="CheY-like"/>
    <property type="match status" value="1"/>
</dbReference>
<organism evidence="5 6">
    <name type="scientific">Rhodocytophaga aerolata</name>
    <dbReference type="NCBI Taxonomy" id="455078"/>
    <lineage>
        <taxon>Bacteria</taxon>
        <taxon>Pseudomonadati</taxon>
        <taxon>Bacteroidota</taxon>
        <taxon>Cytophagia</taxon>
        <taxon>Cytophagales</taxon>
        <taxon>Rhodocytophagaceae</taxon>
        <taxon>Rhodocytophaga</taxon>
    </lineage>
</organism>
<dbReference type="PANTHER" id="PTHR44591:SF14">
    <property type="entry name" value="PROTEIN PILG"/>
    <property type="match status" value="1"/>
</dbReference>
<dbReference type="InterPro" id="IPR050595">
    <property type="entry name" value="Bact_response_regulator"/>
</dbReference>
<accession>A0ABT8RH02</accession>
<keyword evidence="6" id="KW-1185">Reference proteome</keyword>
<dbReference type="RefSeq" id="WP_302042062.1">
    <property type="nucleotide sequence ID" value="NZ_JAUKPO010000050.1"/>
</dbReference>
<dbReference type="Proteomes" id="UP001168528">
    <property type="component" value="Unassembled WGS sequence"/>
</dbReference>
<dbReference type="Pfam" id="PF00072">
    <property type="entry name" value="Response_reg"/>
    <property type="match status" value="1"/>
</dbReference>
<evidence type="ECO:0000313" key="5">
    <source>
        <dbReference type="EMBL" id="MDO1451264.1"/>
    </source>
</evidence>
<keyword evidence="1 3" id="KW-0597">Phosphoprotein</keyword>
<evidence type="ECO:0000259" key="4">
    <source>
        <dbReference type="PROSITE" id="PS50110"/>
    </source>
</evidence>